<gene>
    <name evidence="2" type="ORF">HNQ92_004731</name>
</gene>
<evidence type="ECO:0000256" key="1">
    <source>
        <dbReference type="SAM" id="SignalP"/>
    </source>
</evidence>
<organism evidence="2 3">
    <name type="scientific">Rhabdobacter roseus</name>
    <dbReference type="NCBI Taxonomy" id="1655419"/>
    <lineage>
        <taxon>Bacteria</taxon>
        <taxon>Pseudomonadati</taxon>
        <taxon>Bacteroidota</taxon>
        <taxon>Cytophagia</taxon>
        <taxon>Cytophagales</taxon>
        <taxon>Cytophagaceae</taxon>
        <taxon>Rhabdobacter</taxon>
    </lineage>
</organism>
<keyword evidence="3" id="KW-1185">Reference proteome</keyword>
<reference evidence="2 3" key="1">
    <citation type="submission" date="2020-08" db="EMBL/GenBank/DDBJ databases">
        <title>Genomic Encyclopedia of Type Strains, Phase IV (KMG-IV): sequencing the most valuable type-strain genomes for metagenomic binning, comparative biology and taxonomic classification.</title>
        <authorList>
            <person name="Goeker M."/>
        </authorList>
    </citation>
    <scope>NUCLEOTIDE SEQUENCE [LARGE SCALE GENOMIC DNA]</scope>
    <source>
        <strain evidence="2 3">DSM 105074</strain>
    </source>
</reference>
<dbReference type="Proteomes" id="UP000557307">
    <property type="component" value="Unassembled WGS sequence"/>
</dbReference>
<keyword evidence="1" id="KW-0732">Signal</keyword>
<evidence type="ECO:0000313" key="2">
    <source>
        <dbReference type="EMBL" id="MBB5286570.1"/>
    </source>
</evidence>
<name>A0A840U373_9BACT</name>
<protein>
    <submittedName>
        <fullName evidence="2">Uncharacterized protein</fullName>
    </submittedName>
</protein>
<dbReference type="AlphaFoldDB" id="A0A840U373"/>
<dbReference type="EMBL" id="JACHGF010000010">
    <property type="protein sequence ID" value="MBB5286570.1"/>
    <property type="molecule type" value="Genomic_DNA"/>
</dbReference>
<comment type="caution">
    <text evidence="2">The sequence shown here is derived from an EMBL/GenBank/DDBJ whole genome shotgun (WGS) entry which is preliminary data.</text>
</comment>
<accession>A0A840U373</accession>
<sequence>MKKISTMGVLILALYGSAQAQSRYLGKVELGYFQHQSTLVNVEPGPEWKGHYLRDRLGIYAKSGVLLMQQASLVPFRLGVRLQKQ</sequence>
<feature type="signal peptide" evidence="1">
    <location>
        <begin position="1"/>
        <end position="20"/>
    </location>
</feature>
<evidence type="ECO:0000313" key="3">
    <source>
        <dbReference type="Proteomes" id="UP000557307"/>
    </source>
</evidence>
<dbReference type="RefSeq" id="WP_184177841.1">
    <property type="nucleotide sequence ID" value="NZ_JACHGF010000010.1"/>
</dbReference>
<proteinExistence type="predicted"/>
<feature type="chain" id="PRO_5032810463" evidence="1">
    <location>
        <begin position="21"/>
        <end position="85"/>
    </location>
</feature>